<proteinExistence type="predicted"/>
<organism evidence="1 2">
    <name type="scientific">Chryseobacterium rhizoplanae</name>
    <dbReference type="NCBI Taxonomy" id="1609531"/>
    <lineage>
        <taxon>Bacteria</taxon>
        <taxon>Pseudomonadati</taxon>
        <taxon>Bacteroidota</taxon>
        <taxon>Flavobacteriia</taxon>
        <taxon>Flavobacteriales</taxon>
        <taxon>Weeksellaceae</taxon>
        <taxon>Chryseobacterium group</taxon>
        <taxon>Chryseobacterium</taxon>
    </lineage>
</organism>
<reference evidence="1 2" key="1">
    <citation type="submission" date="2017-05" db="EMBL/GenBank/DDBJ databases">
        <authorList>
            <person name="Varghese N."/>
            <person name="Submissions S."/>
        </authorList>
    </citation>
    <scope>NUCLEOTIDE SEQUENCE [LARGE SCALE GENOMIC DNA]</scope>
    <source>
        <strain evidence="1 2">DSM 29371</strain>
    </source>
</reference>
<keyword evidence="2" id="KW-1185">Reference proteome</keyword>
<dbReference type="Proteomes" id="UP000316916">
    <property type="component" value="Unassembled WGS sequence"/>
</dbReference>
<dbReference type="Pfam" id="PF14903">
    <property type="entry name" value="WG_beta_rep"/>
    <property type="match status" value="1"/>
</dbReference>
<name>A0A521FM24_9FLAO</name>
<sequence length="338" mass="39754">MQSFRLHILFPTPINMKKLLVTILLTPIISFSQSKEDLHYFKSKDSLVGVKDKTGKIIVPAQFKVFSFLKDGDPVEGETILFDGSKEGEEPEKNAWGYVYDRNGKFLYQPFLFDNGADYFSEGLRRLVKNGKVGFADRNGNTVIVAEHDFAFPFNYGYAAFCDGCDWEKTNDEHRSIVGGKWGVMNVKGQTVQPLAKPTDQDVEIDGKYYPNPFQYNEKEKNILQFFEKQKKKLSDLYYVNFYDKLSEKEKNLFFEIVERPKENFPYYQVNTYNDRKKDLDMLYRFKFLVSEDGKTFYAIEDFNEKKVPFENWLKEEIKNAEDYQKEHKDNPNKFINK</sequence>
<evidence type="ECO:0000313" key="2">
    <source>
        <dbReference type="Proteomes" id="UP000316916"/>
    </source>
</evidence>
<dbReference type="EMBL" id="FXTC01000017">
    <property type="protein sequence ID" value="SMO96531.1"/>
    <property type="molecule type" value="Genomic_DNA"/>
</dbReference>
<dbReference type="AlphaFoldDB" id="A0A521FM24"/>
<evidence type="ECO:0000313" key="1">
    <source>
        <dbReference type="EMBL" id="SMO96531.1"/>
    </source>
</evidence>
<gene>
    <name evidence="1" type="ORF">SAMN06265171_1176</name>
</gene>
<accession>A0A521FM24</accession>
<dbReference type="InterPro" id="IPR032774">
    <property type="entry name" value="WG_beta_rep"/>
</dbReference>
<protein>
    <submittedName>
        <fullName evidence="1">WG containing repeat-containing protein</fullName>
    </submittedName>
</protein>